<evidence type="ECO:0000313" key="3">
    <source>
        <dbReference type="EMBL" id="BBO91572.1"/>
    </source>
</evidence>
<dbReference type="RefSeq" id="WP_231717114.1">
    <property type="nucleotide sequence ID" value="NZ_AP021879.1"/>
</dbReference>
<evidence type="ECO:0000256" key="1">
    <source>
        <dbReference type="ARBA" id="ARBA00007532"/>
    </source>
</evidence>
<feature type="domain" description="FAD/NAD(P)-binding" evidence="2">
    <location>
        <begin position="5"/>
        <end position="61"/>
    </location>
</feature>
<proteinExistence type="inferred from homology"/>
<accession>A0A5K8AFV9</accession>
<evidence type="ECO:0000313" key="4">
    <source>
        <dbReference type="Proteomes" id="UP000422108"/>
    </source>
</evidence>
<gene>
    <name evidence="3" type="ORF">DSCOOX_47520</name>
</gene>
<dbReference type="Pfam" id="PF07992">
    <property type="entry name" value="Pyr_redox_2"/>
    <property type="match status" value="1"/>
</dbReference>
<dbReference type="Gene3D" id="3.50.50.60">
    <property type="entry name" value="FAD/NAD(P)-binding domain"/>
    <property type="match status" value="1"/>
</dbReference>
<keyword evidence="4" id="KW-1185">Reference proteome</keyword>
<dbReference type="PANTHER" id="PTHR22912:SF151">
    <property type="entry name" value="DIHYDROLIPOYL DEHYDROGENASE, MITOCHONDRIAL"/>
    <property type="match status" value="1"/>
</dbReference>
<dbReference type="EMBL" id="AP021879">
    <property type="protein sequence ID" value="BBO91572.1"/>
    <property type="molecule type" value="Genomic_DNA"/>
</dbReference>
<name>A0A5K8AFV9_9BACT</name>
<dbReference type="PANTHER" id="PTHR22912">
    <property type="entry name" value="DISULFIDE OXIDOREDUCTASE"/>
    <property type="match status" value="1"/>
</dbReference>
<evidence type="ECO:0000259" key="2">
    <source>
        <dbReference type="Pfam" id="PF07992"/>
    </source>
</evidence>
<sequence length="82" mass="8826">MSKSYDVLIIGSGTAGQTAAYQLNDNGIRIGLVEQSPRPGGTCALSGCQAKKWFYEGAEKVRGEMGRFRTGNGYSSYRVSLL</sequence>
<dbReference type="Proteomes" id="UP000422108">
    <property type="component" value="Chromosome"/>
</dbReference>
<comment type="similarity">
    <text evidence="1">Belongs to the class-I pyridine nucleotide-disulfide oxidoreductase family.</text>
</comment>
<reference evidence="3 4" key="1">
    <citation type="submission" date="2019-11" db="EMBL/GenBank/DDBJ databases">
        <title>Comparative genomics of hydrocarbon-degrading Desulfosarcina strains.</title>
        <authorList>
            <person name="Watanabe M."/>
            <person name="Kojima H."/>
            <person name="Fukui M."/>
        </authorList>
    </citation>
    <scope>NUCLEOTIDE SEQUENCE [LARGE SCALE GENOMIC DNA]</scope>
    <source>
        <strain evidence="4">oXyS1</strain>
    </source>
</reference>
<dbReference type="InterPro" id="IPR050151">
    <property type="entry name" value="Class-I_Pyr_Nuc-Dis_Oxidored"/>
</dbReference>
<dbReference type="PRINTS" id="PR00411">
    <property type="entry name" value="PNDRDTASEI"/>
</dbReference>
<dbReference type="GO" id="GO:0050660">
    <property type="term" value="F:flavin adenine dinucleotide binding"/>
    <property type="evidence" value="ECO:0007669"/>
    <property type="project" value="TreeGrafter"/>
</dbReference>
<protein>
    <recommendedName>
        <fullName evidence="2">FAD/NAD(P)-binding domain-containing protein</fullName>
    </recommendedName>
</protein>
<dbReference type="InterPro" id="IPR023753">
    <property type="entry name" value="FAD/NAD-binding_dom"/>
</dbReference>
<dbReference type="GO" id="GO:0006103">
    <property type="term" value="P:2-oxoglutarate metabolic process"/>
    <property type="evidence" value="ECO:0007669"/>
    <property type="project" value="TreeGrafter"/>
</dbReference>
<organism evidence="3 4">
    <name type="scientific">Desulfosarcina ovata subsp. ovata</name>
    <dbReference type="NCBI Taxonomy" id="2752305"/>
    <lineage>
        <taxon>Bacteria</taxon>
        <taxon>Pseudomonadati</taxon>
        <taxon>Thermodesulfobacteriota</taxon>
        <taxon>Desulfobacteria</taxon>
        <taxon>Desulfobacterales</taxon>
        <taxon>Desulfosarcinaceae</taxon>
        <taxon>Desulfosarcina</taxon>
    </lineage>
</organism>
<dbReference type="AlphaFoldDB" id="A0A5K8AFV9"/>
<dbReference type="InterPro" id="IPR036188">
    <property type="entry name" value="FAD/NAD-bd_sf"/>
</dbReference>
<dbReference type="GO" id="GO:0004148">
    <property type="term" value="F:dihydrolipoyl dehydrogenase (NADH) activity"/>
    <property type="evidence" value="ECO:0007669"/>
    <property type="project" value="TreeGrafter"/>
</dbReference>
<dbReference type="SUPFAM" id="SSF51905">
    <property type="entry name" value="FAD/NAD(P)-binding domain"/>
    <property type="match status" value="1"/>
</dbReference>